<dbReference type="AlphaFoldDB" id="A0A374NZ04"/>
<dbReference type="EMBL" id="QSON01000028">
    <property type="protein sequence ID" value="RGI95749.1"/>
    <property type="molecule type" value="Genomic_DNA"/>
</dbReference>
<reference evidence="2" key="2">
    <citation type="submission" date="2022-01" db="EMBL/GenBank/DDBJ databases">
        <title>Novel bile acid biosynthetic pathways are enriched in the microbiome of centenarians.</title>
        <authorList>
            <person name="Sato Y."/>
            <person name="Atarashi K."/>
            <person name="Plichta R.D."/>
            <person name="Arai Y."/>
            <person name="Sasajima S."/>
            <person name="Kearney M.S."/>
            <person name="Suda W."/>
            <person name="Takeshita K."/>
            <person name="Sasaki T."/>
            <person name="Okamoto S."/>
            <person name="Skelly N.A."/>
            <person name="Okamura Y."/>
            <person name="Vlamakis H."/>
            <person name="Li Y."/>
            <person name="Tanoue T."/>
            <person name="Takei H."/>
            <person name="Nittono H."/>
            <person name="Narushima S."/>
            <person name="Irie J."/>
            <person name="Itoh H."/>
            <person name="Moriya K."/>
            <person name="Sugiura Y."/>
            <person name="Suematsu M."/>
            <person name="Moritoki N."/>
            <person name="Shibata S."/>
            <person name="Littman R.D."/>
            <person name="Fischbach A.M."/>
            <person name="Uwamino Y."/>
            <person name="Inoue T."/>
            <person name="Honda A."/>
            <person name="Hattori M."/>
            <person name="Murai T."/>
            <person name="Xavier J.R."/>
            <person name="Hirose N."/>
            <person name="Honda K."/>
        </authorList>
    </citation>
    <scope>NUCLEOTIDE SEQUENCE</scope>
    <source>
        <strain evidence="2">CE91-St55</strain>
    </source>
</reference>
<dbReference type="EMBL" id="BQNJ01000003">
    <property type="protein sequence ID" value="GKH04820.1"/>
    <property type="molecule type" value="Genomic_DNA"/>
</dbReference>
<reference evidence="3 4" key="1">
    <citation type="submission" date="2018-08" db="EMBL/GenBank/DDBJ databases">
        <title>A genome reference for cultivated species of the human gut microbiota.</title>
        <authorList>
            <person name="Zou Y."/>
            <person name="Xue W."/>
            <person name="Luo G."/>
        </authorList>
    </citation>
    <scope>NUCLEOTIDE SEQUENCE [LARGE SCALE GENOMIC DNA]</scope>
    <source>
        <strain evidence="3 4">TM09-12</strain>
    </source>
</reference>
<name>A0A374NZ04_9FIRM</name>
<sequence length="171" mass="19942">MEPNGARIMSSEELEIARLKAKANKLIDVNQQLVREKAQLQETIQRLQRFSNAEKESGASEEDELTFIYITRILAFLAELQKSALWLDYKNNTANTKEYYRVDKRDFENILAAYTDDKVTARNFIRYMVCLGIMKSNDKEIFSVIVNGKSRRVYMIRKTAVDLPGVEKYER</sequence>
<gene>
    <name evidence="2" type="ORF">CE91St55_68010</name>
    <name evidence="3" type="ORF">DXD79_31125</name>
</gene>
<dbReference type="Proteomes" id="UP001055091">
    <property type="component" value="Unassembled WGS sequence"/>
</dbReference>
<dbReference type="RefSeq" id="WP_118033321.1">
    <property type="nucleotide sequence ID" value="NZ_BQNJ01000003.1"/>
</dbReference>
<organism evidence="3 4">
    <name type="scientific">Hungatella hathewayi</name>
    <dbReference type="NCBI Taxonomy" id="154046"/>
    <lineage>
        <taxon>Bacteria</taxon>
        <taxon>Bacillati</taxon>
        <taxon>Bacillota</taxon>
        <taxon>Clostridia</taxon>
        <taxon>Lachnospirales</taxon>
        <taxon>Lachnospiraceae</taxon>
        <taxon>Hungatella</taxon>
    </lineage>
</organism>
<feature type="coiled-coil region" evidence="1">
    <location>
        <begin position="9"/>
        <end position="53"/>
    </location>
</feature>
<evidence type="ECO:0000313" key="3">
    <source>
        <dbReference type="EMBL" id="RGI95749.1"/>
    </source>
</evidence>
<dbReference type="Proteomes" id="UP000263014">
    <property type="component" value="Unassembled WGS sequence"/>
</dbReference>
<accession>A0A374NZ04</accession>
<evidence type="ECO:0000313" key="4">
    <source>
        <dbReference type="Proteomes" id="UP000263014"/>
    </source>
</evidence>
<protein>
    <submittedName>
        <fullName evidence="3">Uncharacterized protein</fullName>
    </submittedName>
</protein>
<keyword evidence="1" id="KW-0175">Coiled coil</keyword>
<proteinExistence type="predicted"/>
<comment type="caution">
    <text evidence="3">The sequence shown here is derived from an EMBL/GenBank/DDBJ whole genome shotgun (WGS) entry which is preliminary data.</text>
</comment>
<evidence type="ECO:0000256" key="1">
    <source>
        <dbReference type="SAM" id="Coils"/>
    </source>
</evidence>
<evidence type="ECO:0000313" key="2">
    <source>
        <dbReference type="EMBL" id="GKH04820.1"/>
    </source>
</evidence>